<dbReference type="EMBL" id="LDJM01000003">
    <property type="protein sequence ID" value="KRG79473.1"/>
    <property type="molecule type" value="Genomic_DNA"/>
</dbReference>
<evidence type="ECO:0000313" key="2">
    <source>
        <dbReference type="EMBL" id="KRG79473.1"/>
    </source>
</evidence>
<proteinExistence type="predicted"/>
<dbReference type="RefSeq" id="WP_057636299.1">
    <property type="nucleotide sequence ID" value="NZ_LDJM01000003.1"/>
</dbReference>
<organism evidence="2 3">
    <name type="scientific">Stenotrophomonas ginsengisoli</name>
    <dbReference type="NCBI Taxonomy" id="336566"/>
    <lineage>
        <taxon>Bacteria</taxon>
        <taxon>Pseudomonadati</taxon>
        <taxon>Pseudomonadota</taxon>
        <taxon>Gammaproteobacteria</taxon>
        <taxon>Lysobacterales</taxon>
        <taxon>Lysobacteraceae</taxon>
        <taxon>Stenotrophomonas</taxon>
    </lineage>
</organism>
<comment type="caution">
    <text evidence="2">The sequence shown here is derived from an EMBL/GenBank/DDBJ whole genome shotgun (WGS) entry which is preliminary data.</text>
</comment>
<sequence length="160" mass="17242">MGDEPVLWSSEQHAWLGAMGLTVYAEASTIAWPPAPAARPVPAFENLAPAPAAERRRAAPMADSEAPASAPRRLPVSPPVPAPSLGTPAARPPRRNAGRIAGMPDRLMLALLRASRQNPNDPATQALMASWPLDELRANPASKRALWPQLRALRRQRNPH</sequence>
<dbReference type="PATRIC" id="fig|336566.3.peg.1781"/>
<dbReference type="Proteomes" id="UP000050956">
    <property type="component" value="Unassembled WGS sequence"/>
</dbReference>
<reference evidence="2 3" key="1">
    <citation type="submission" date="2015-05" db="EMBL/GenBank/DDBJ databases">
        <title>Genome sequencing and analysis of members of genus Stenotrophomonas.</title>
        <authorList>
            <person name="Patil P.P."/>
            <person name="Midha S."/>
            <person name="Patil P.B."/>
        </authorList>
    </citation>
    <scope>NUCLEOTIDE SEQUENCE [LARGE SCALE GENOMIC DNA]</scope>
    <source>
        <strain evidence="2 3">DSM 24757</strain>
    </source>
</reference>
<feature type="region of interest" description="Disordered" evidence="1">
    <location>
        <begin position="48"/>
        <end position="100"/>
    </location>
</feature>
<name>A0A0R0DMG2_9GAMM</name>
<evidence type="ECO:0000313" key="3">
    <source>
        <dbReference type="Proteomes" id="UP000050956"/>
    </source>
</evidence>
<keyword evidence="3" id="KW-1185">Reference proteome</keyword>
<feature type="compositionally biased region" description="Low complexity" evidence="1">
    <location>
        <begin position="59"/>
        <end position="75"/>
    </location>
</feature>
<gene>
    <name evidence="2" type="ORF">ABB30_00570</name>
</gene>
<dbReference type="STRING" id="336566.ABB30_00570"/>
<dbReference type="OrthoDB" id="6028548at2"/>
<accession>A0A0R0DMG2</accession>
<protein>
    <recommendedName>
        <fullName evidence="4">Alanine acetyltransferase</fullName>
    </recommendedName>
</protein>
<evidence type="ECO:0000256" key="1">
    <source>
        <dbReference type="SAM" id="MobiDB-lite"/>
    </source>
</evidence>
<evidence type="ECO:0008006" key="4">
    <source>
        <dbReference type="Google" id="ProtNLM"/>
    </source>
</evidence>
<dbReference type="AlphaFoldDB" id="A0A0R0DMG2"/>